<dbReference type="SUPFAM" id="SSF102114">
    <property type="entry name" value="Radical SAM enzymes"/>
    <property type="match status" value="1"/>
</dbReference>
<dbReference type="InterPro" id="IPR039661">
    <property type="entry name" value="ELP3"/>
</dbReference>
<dbReference type="GO" id="GO:0003824">
    <property type="term" value="F:catalytic activity"/>
    <property type="evidence" value="ECO:0007669"/>
    <property type="project" value="InterPro"/>
</dbReference>
<dbReference type="SMART" id="SM00729">
    <property type="entry name" value="Elp3"/>
    <property type="match status" value="1"/>
</dbReference>
<evidence type="ECO:0000256" key="1">
    <source>
        <dbReference type="ARBA" id="ARBA00001966"/>
    </source>
</evidence>
<dbReference type="PANTHER" id="PTHR11135:SF1">
    <property type="entry name" value="PROTEIN YHCC"/>
    <property type="match status" value="1"/>
</dbReference>
<dbReference type="Gene3D" id="3.80.30.20">
    <property type="entry name" value="tm_1862 like domain"/>
    <property type="match status" value="1"/>
</dbReference>
<comment type="caution">
    <text evidence="8">The sequence shown here is derived from an EMBL/GenBank/DDBJ whole genome shotgun (WGS) entry which is preliminary data.</text>
</comment>
<dbReference type="EMBL" id="JACJJG010000018">
    <property type="protein sequence ID" value="MBM6673319.1"/>
    <property type="molecule type" value="Genomic_DNA"/>
</dbReference>
<evidence type="ECO:0000313" key="8">
    <source>
        <dbReference type="EMBL" id="MBM6673319.1"/>
    </source>
</evidence>
<dbReference type="GO" id="GO:0051539">
    <property type="term" value="F:4 iron, 4 sulfur cluster binding"/>
    <property type="evidence" value="ECO:0007669"/>
    <property type="project" value="UniProtKB-KW"/>
</dbReference>
<dbReference type="SFLD" id="SFLDG01091">
    <property type="entry name" value="uncharacterized_CHP01210-like"/>
    <property type="match status" value="1"/>
</dbReference>
<dbReference type="NCBIfam" id="TIGR01212">
    <property type="entry name" value="TIGR01212 family radical SAM protein"/>
    <property type="match status" value="1"/>
</dbReference>
<evidence type="ECO:0000256" key="2">
    <source>
        <dbReference type="ARBA" id="ARBA00022485"/>
    </source>
</evidence>
<dbReference type="SFLD" id="SFLDS00029">
    <property type="entry name" value="Radical_SAM"/>
    <property type="match status" value="1"/>
</dbReference>
<dbReference type="InterPro" id="IPR006638">
    <property type="entry name" value="Elp3/MiaA/NifB-like_rSAM"/>
</dbReference>
<dbReference type="InterPro" id="IPR005911">
    <property type="entry name" value="YhcC-like"/>
</dbReference>
<dbReference type="InterPro" id="IPR007197">
    <property type="entry name" value="rSAM"/>
</dbReference>
<evidence type="ECO:0000256" key="5">
    <source>
        <dbReference type="ARBA" id="ARBA00023004"/>
    </source>
</evidence>
<gene>
    <name evidence="8" type="ORF">H6A34_05440</name>
</gene>
<evidence type="ECO:0000259" key="7">
    <source>
        <dbReference type="PROSITE" id="PS51918"/>
    </source>
</evidence>
<dbReference type="SFLD" id="SFLDG01086">
    <property type="entry name" value="elongater_protein-like"/>
    <property type="match status" value="1"/>
</dbReference>
<evidence type="ECO:0000313" key="9">
    <source>
        <dbReference type="Proteomes" id="UP000706891"/>
    </source>
</evidence>
<dbReference type="Proteomes" id="UP000706891">
    <property type="component" value="Unassembled WGS sequence"/>
</dbReference>
<dbReference type="InterPro" id="IPR058240">
    <property type="entry name" value="rSAM_sf"/>
</dbReference>
<protein>
    <submittedName>
        <fullName evidence="8">TIGR01212 family radical SAM protein</fullName>
    </submittedName>
</protein>
<dbReference type="PANTHER" id="PTHR11135">
    <property type="entry name" value="HISTONE ACETYLTRANSFERASE-RELATED"/>
    <property type="match status" value="1"/>
</dbReference>
<keyword evidence="3" id="KW-0949">S-adenosyl-L-methionine</keyword>
<keyword evidence="2" id="KW-0004">4Fe-4S</keyword>
<accession>A0A938WSE6</accession>
<dbReference type="CDD" id="cd01335">
    <property type="entry name" value="Radical_SAM"/>
    <property type="match status" value="1"/>
</dbReference>
<dbReference type="RefSeq" id="WP_205103988.1">
    <property type="nucleotide sequence ID" value="NZ_JACJJG010000018.1"/>
</dbReference>
<sequence>MNSQLPYNDFGTWLRTLFPYKIQKISVNAGFSCPNRDGRISTGGCTFCDNNTFNPSYCDKNKAIRKQLETGKLFFARKYPDMRYLAYFQAYSNTYASLDTLKRLYEEALQTDGVVGLVIGTRPDCVTSEILDYIGNLSRQTFIIIEYGIESNNNVTLNKINRGHSFECSCRAIKETKERGILTGGHVILGLPGETDNDMLNQAADISTTQLDILKIHQLQIIKGTALANEYNKHPFRLFTPESYIPLLSKYIQRLRPNLILDRFTSQAPKEMLIAPNWGLKNHEFTNMLINYMNKNDIHQGQAYDTICTKHECK</sequence>
<keyword evidence="6" id="KW-0411">Iron-sulfur</keyword>
<dbReference type="InterPro" id="IPR032432">
    <property type="entry name" value="Radical_SAM_C"/>
</dbReference>
<keyword evidence="5" id="KW-0408">Iron</keyword>
<feature type="domain" description="Radical SAM core" evidence="7">
    <location>
        <begin position="17"/>
        <end position="258"/>
    </location>
</feature>
<evidence type="ECO:0000256" key="3">
    <source>
        <dbReference type="ARBA" id="ARBA00022691"/>
    </source>
</evidence>
<reference evidence="8" key="2">
    <citation type="journal article" date="2021" name="Sci. Rep.">
        <title>The distribution of antibiotic resistance genes in chicken gut microbiota commensals.</title>
        <authorList>
            <person name="Juricova H."/>
            <person name="Matiasovicova J."/>
            <person name="Kubasova T."/>
            <person name="Cejkova D."/>
            <person name="Rychlik I."/>
        </authorList>
    </citation>
    <scope>NUCLEOTIDE SEQUENCE</scope>
    <source>
        <strain evidence="8">An824</strain>
    </source>
</reference>
<dbReference type="GO" id="GO:0046872">
    <property type="term" value="F:metal ion binding"/>
    <property type="evidence" value="ECO:0007669"/>
    <property type="project" value="UniProtKB-KW"/>
</dbReference>
<name>A0A938WSE6_9BACT</name>
<evidence type="ECO:0000256" key="4">
    <source>
        <dbReference type="ARBA" id="ARBA00022723"/>
    </source>
</evidence>
<dbReference type="Pfam" id="PF16199">
    <property type="entry name" value="Radical_SAM_C"/>
    <property type="match status" value="1"/>
</dbReference>
<dbReference type="Pfam" id="PF04055">
    <property type="entry name" value="Radical_SAM"/>
    <property type="match status" value="1"/>
</dbReference>
<proteinExistence type="predicted"/>
<evidence type="ECO:0000256" key="6">
    <source>
        <dbReference type="ARBA" id="ARBA00023014"/>
    </source>
</evidence>
<organism evidence="8 9">
    <name type="scientific">Marseilla massiliensis</name>
    <dbReference type="NCBI Taxonomy" id="1841864"/>
    <lineage>
        <taxon>Bacteria</taxon>
        <taxon>Pseudomonadati</taxon>
        <taxon>Bacteroidota</taxon>
        <taxon>Bacteroidia</taxon>
        <taxon>Bacteroidales</taxon>
        <taxon>Prevotellaceae</taxon>
        <taxon>Marseilla</taxon>
    </lineage>
</organism>
<keyword evidence="4" id="KW-0479">Metal-binding</keyword>
<dbReference type="InterPro" id="IPR023404">
    <property type="entry name" value="rSAM_horseshoe"/>
</dbReference>
<keyword evidence="9" id="KW-1185">Reference proteome</keyword>
<comment type="cofactor">
    <cofactor evidence="1">
        <name>[4Fe-4S] cluster</name>
        <dbReference type="ChEBI" id="CHEBI:49883"/>
    </cofactor>
</comment>
<dbReference type="PROSITE" id="PS51918">
    <property type="entry name" value="RADICAL_SAM"/>
    <property type="match status" value="1"/>
</dbReference>
<reference evidence="8" key="1">
    <citation type="submission" date="2020-08" db="EMBL/GenBank/DDBJ databases">
        <authorList>
            <person name="Cejkova D."/>
            <person name="Kubasova T."/>
            <person name="Jahodarova E."/>
            <person name="Rychlik I."/>
        </authorList>
    </citation>
    <scope>NUCLEOTIDE SEQUENCE</scope>
    <source>
        <strain evidence="8">An824</strain>
    </source>
</reference>
<dbReference type="AlphaFoldDB" id="A0A938WSE6"/>